<comment type="caution">
    <text evidence="9">The sequence shown here is derived from an EMBL/GenBank/DDBJ whole genome shotgun (WGS) entry which is preliminary data.</text>
</comment>
<dbReference type="Pfam" id="PF07690">
    <property type="entry name" value="MFS_1"/>
    <property type="match status" value="1"/>
</dbReference>
<evidence type="ECO:0000313" key="9">
    <source>
        <dbReference type="EMBL" id="GLS84395.1"/>
    </source>
</evidence>
<gene>
    <name evidence="9" type="ORF">GCM10007894_23720</name>
</gene>
<dbReference type="InterPro" id="IPR020846">
    <property type="entry name" value="MFS_dom"/>
</dbReference>
<feature type="transmembrane region" description="Helical" evidence="7">
    <location>
        <begin position="173"/>
        <end position="197"/>
    </location>
</feature>
<dbReference type="PROSITE" id="PS50850">
    <property type="entry name" value="MFS"/>
    <property type="match status" value="1"/>
</dbReference>
<feature type="transmembrane region" description="Helical" evidence="7">
    <location>
        <begin position="141"/>
        <end position="167"/>
    </location>
</feature>
<evidence type="ECO:0000259" key="8">
    <source>
        <dbReference type="PROSITE" id="PS50850"/>
    </source>
</evidence>
<dbReference type="RefSeq" id="WP_095499209.1">
    <property type="nucleotide sequence ID" value="NZ_BSPO01000003.1"/>
</dbReference>
<feature type="transmembrane region" description="Helical" evidence="7">
    <location>
        <begin position="262"/>
        <end position="285"/>
    </location>
</feature>
<dbReference type="PANTHER" id="PTHR43266">
    <property type="entry name" value="MACROLIDE-EFFLUX PROTEIN"/>
    <property type="match status" value="1"/>
</dbReference>
<organism evidence="9 10">
    <name type="scientific">Paraferrimonas haliotis</name>
    <dbReference type="NCBI Taxonomy" id="2013866"/>
    <lineage>
        <taxon>Bacteria</taxon>
        <taxon>Pseudomonadati</taxon>
        <taxon>Pseudomonadota</taxon>
        <taxon>Gammaproteobacteria</taxon>
        <taxon>Alteromonadales</taxon>
        <taxon>Ferrimonadaceae</taxon>
        <taxon>Paraferrimonas</taxon>
    </lineage>
</organism>
<dbReference type="PANTHER" id="PTHR43266:SF2">
    <property type="entry name" value="MAJOR FACILITATOR SUPERFAMILY (MFS) PROFILE DOMAIN-CONTAINING PROTEIN"/>
    <property type="match status" value="1"/>
</dbReference>
<feature type="transmembrane region" description="Helical" evidence="7">
    <location>
        <begin position="55"/>
        <end position="74"/>
    </location>
</feature>
<feature type="transmembrane region" description="Helical" evidence="7">
    <location>
        <begin position="227"/>
        <end position="250"/>
    </location>
</feature>
<keyword evidence="5 7" id="KW-1133">Transmembrane helix</keyword>
<keyword evidence="6 7" id="KW-0472">Membrane</keyword>
<name>A0AA37WZ14_9GAMM</name>
<comment type="subcellular location">
    <subcellularLocation>
        <location evidence="1">Cell membrane</location>
        <topology evidence="1">Multi-pass membrane protein</topology>
    </subcellularLocation>
</comment>
<dbReference type="InterPro" id="IPR011701">
    <property type="entry name" value="MFS"/>
</dbReference>
<dbReference type="EMBL" id="BSPO01000003">
    <property type="protein sequence ID" value="GLS84395.1"/>
    <property type="molecule type" value="Genomic_DNA"/>
</dbReference>
<evidence type="ECO:0000256" key="2">
    <source>
        <dbReference type="ARBA" id="ARBA00022448"/>
    </source>
</evidence>
<keyword evidence="4 7" id="KW-0812">Transmembrane</keyword>
<reference evidence="9 10" key="1">
    <citation type="journal article" date="2014" name="Int. J. Syst. Evol. Microbiol.">
        <title>Complete genome sequence of Corynebacterium casei LMG S-19264T (=DSM 44701T), isolated from a smear-ripened cheese.</title>
        <authorList>
            <consortium name="US DOE Joint Genome Institute (JGI-PGF)"/>
            <person name="Walter F."/>
            <person name="Albersmeier A."/>
            <person name="Kalinowski J."/>
            <person name="Ruckert C."/>
        </authorList>
    </citation>
    <scope>NUCLEOTIDE SEQUENCE [LARGE SCALE GENOMIC DNA]</scope>
    <source>
        <strain evidence="9 10">NBRC 112785</strain>
    </source>
</reference>
<feature type="transmembrane region" description="Helical" evidence="7">
    <location>
        <begin position="378"/>
        <end position="398"/>
    </location>
</feature>
<feature type="transmembrane region" description="Helical" evidence="7">
    <location>
        <begin position="109"/>
        <end position="129"/>
    </location>
</feature>
<proteinExistence type="predicted"/>
<feature type="domain" description="Major facilitator superfamily (MFS) profile" evidence="8">
    <location>
        <begin position="12"/>
        <end position="425"/>
    </location>
</feature>
<feature type="transmembrane region" description="Helical" evidence="7">
    <location>
        <begin position="338"/>
        <end position="358"/>
    </location>
</feature>
<evidence type="ECO:0000256" key="1">
    <source>
        <dbReference type="ARBA" id="ARBA00004651"/>
    </source>
</evidence>
<dbReference type="SUPFAM" id="SSF103473">
    <property type="entry name" value="MFS general substrate transporter"/>
    <property type="match status" value="1"/>
</dbReference>
<keyword evidence="10" id="KW-1185">Reference proteome</keyword>
<evidence type="ECO:0000313" key="10">
    <source>
        <dbReference type="Proteomes" id="UP001157439"/>
    </source>
</evidence>
<dbReference type="Gene3D" id="1.20.1250.20">
    <property type="entry name" value="MFS general substrate transporter like domains"/>
    <property type="match status" value="1"/>
</dbReference>
<dbReference type="CDD" id="cd06173">
    <property type="entry name" value="MFS_MefA_like"/>
    <property type="match status" value="1"/>
</dbReference>
<feature type="transmembrane region" description="Helical" evidence="7">
    <location>
        <begin position="86"/>
        <end position="103"/>
    </location>
</feature>
<feature type="transmembrane region" description="Helical" evidence="7">
    <location>
        <begin position="404"/>
        <end position="422"/>
    </location>
</feature>
<dbReference type="GO" id="GO:0022857">
    <property type="term" value="F:transmembrane transporter activity"/>
    <property type="evidence" value="ECO:0007669"/>
    <property type="project" value="InterPro"/>
</dbReference>
<evidence type="ECO:0000256" key="5">
    <source>
        <dbReference type="ARBA" id="ARBA00022989"/>
    </source>
</evidence>
<evidence type="ECO:0000256" key="3">
    <source>
        <dbReference type="ARBA" id="ARBA00022475"/>
    </source>
</evidence>
<evidence type="ECO:0000256" key="4">
    <source>
        <dbReference type="ARBA" id="ARBA00022692"/>
    </source>
</evidence>
<protein>
    <recommendedName>
        <fullName evidence="8">Major facilitator superfamily (MFS) profile domain-containing protein</fullName>
    </recommendedName>
</protein>
<dbReference type="Proteomes" id="UP001157439">
    <property type="component" value="Unassembled WGS sequence"/>
</dbReference>
<dbReference type="AlphaFoldDB" id="A0AA37WZ14"/>
<accession>A0AA37WZ14</accession>
<dbReference type="InterPro" id="IPR036259">
    <property type="entry name" value="MFS_trans_sf"/>
</dbReference>
<keyword evidence="2" id="KW-0813">Transport</keyword>
<dbReference type="GO" id="GO:0005886">
    <property type="term" value="C:plasma membrane"/>
    <property type="evidence" value="ECO:0007669"/>
    <property type="project" value="UniProtKB-SubCell"/>
</dbReference>
<sequence length="440" mass="48092">MNNQFSLLKQQRFLPFFVTQALGAFNDNIFKNALLLFIAFTLANNPQKSALLNNLAAGLFILPFFFFSALAGQVADKYPKHRLIQLLKVTELVIAIAACWAFHQQNLWALLLLLFLMGSQSAFFGPVKFSILPQQLKPSELLAGNALVEMGTFVAILGGTILAAIIFGANQVVFWISLSLVVFALFGLMASFFIPYAQADHPQHRLQFHPIRAFKTNIALAKTNPSITLAIIAISWFWFIGATILTQIPVISQQYVSEHPQWVSVLLASFVVGIALGSLCCHWLLNGAITPKLVLPSGVAISIILMDAVRVLSTMPALAKSPTLSMLDTLSQWPQLNLIIDLTALAFFAGLFVVPLQAMLQHHSPVHLRAQIIGCNNVFNALFMVMSAVIAMVVLGVLGLATPVLLGMTAIINLVVLLWCFASIKRRQTIANEGVNSSSQ</sequence>
<evidence type="ECO:0000256" key="7">
    <source>
        <dbReference type="SAM" id="Phobius"/>
    </source>
</evidence>
<keyword evidence="3" id="KW-1003">Cell membrane</keyword>
<evidence type="ECO:0000256" key="6">
    <source>
        <dbReference type="ARBA" id="ARBA00023136"/>
    </source>
</evidence>